<keyword evidence="13" id="KW-0961">Cell wall biogenesis/degradation</keyword>
<dbReference type="EMBL" id="JAULSC010000025">
    <property type="protein sequence ID" value="MDO3397722.1"/>
    <property type="molecule type" value="Genomic_DNA"/>
</dbReference>
<feature type="transmembrane region" description="Helical" evidence="22">
    <location>
        <begin position="80"/>
        <end position="97"/>
    </location>
</feature>
<evidence type="ECO:0000256" key="16">
    <source>
        <dbReference type="ARBA" id="ARBA00038053"/>
    </source>
</evidence>
<keyword evidence="11 22" id="KW-0472">Membrane</keyword>
<keyword evidence="6" id="KW-0808">Transferase</keyword>
<comment type="catalytic activity">
    <reaction evidence="20">
        <text>[GlcNAc-(1-&gt;4)-Mur2Ac(oyl-L-Ala-gamma-D-Glu-L-Lys-D-Ala-D-Ala)](n)-di-trans,octa-cis-undecaprenyl diphosphate + beta-D-GlcNAc-(1-&gt;4)-Mur2Ac(oyl-L-Ala-gamma-D-Glu-L-Lys-D-Ala-D-Ala)-di-trans,octa-cis-undecaprenyl diphosphate = [GlcNAc-(1-&gt;4)-Mur2Ac(oyl-L-Ala-gamma-D-Glu-L-Lys-D-Ala-D-Ala)](n+1)-di-trans,octa-cis-undecaprenyl diphosphate + di-trans,octa-cis-undecaprenyl diphosphate + H(+)</text>
        <dbReference type="Rhea" id="RHEA:23708"/>
        <dbReference type="Rhea" id="RHEA-COMP:9602"/>
        <dbReference type="Rhea" id="RHEA-COMP:9603"/>
        <dbReference type="ChEBI" id="CHEBI:15378"/>
        <dbReference type="ChEBI" id="CHEBI:58405"/>
        <dbReference type="ChEBI" id="CHEBI:60033"/>
        <dbReference type="ChEBI" id="CHEBI:78435"/>
        <dbReference type="EC" id="2.4.99.28"/>
    </reaction>
</comment>
<evidence type="ECO:0000256" key="6">
    <source>
        <dbReference type="ARBA" id="ARBA00022679"/>
    </source>
</evidence>
<evidence type="ECO:0000256" key="7">
    <source>
        <dbReference type="ARBA" id="ARBA00022692"/>
    </source>
</evidence>
<feature type="transmembrane region" description="Helical" evidence="22">
    <location>
        <begin position="139"/>
        <end position="160"/>
    </location>
</feature>
<dbReference type="NCBIfam" id="TIGR02614">
    <property type="entry name" value="ftsW"/>
    <property type="match status" value="1"/>
</dbReference>
<dbReference type="InterPro" id="IPR013437">
    <property type="entry name" value="FtsW"/>
</dbReference>
<comment type="similarity">
    <text evidence="16">Belongs to the SEDS family. FtsW subfamily.</text>
</comment>
<keyword evidence="3" id="KW-1003">Cell membrane</keyword>
<comment type="function">
    <text evidence="21">Peptidoglycan polymerase that is essential for cell division.</text>
</comment>
<keyword evidence="7 22" id="KW-0812">Transmembrane</keyword>
<dbReference type="InterPro" id="IPR001182">
    <property type="entry name" value="FtsW/RodA"/>
</dbReference>
<feature type="transmembrane region" description="Helical" evidence="22">
    <location>
        <begin position="337"/>
        <end position="362"/>
    </location>
</feature>
<dbReference type="Pfam" id="PF01098">
    <property type="entry name" value="FTSW_RODA_SPOVE"/>
    <property type="match status" value="1"/>
</dbReference>
<feature type="transmembrane region" description="Helical" evidence="22">
    <location>
        <begin position="368"/>
        <end position="390"/>
    </location>
</feature>
<dbReference type="RefSeq" id="WP_302709952.1">
    <property type="nucleotide sequence ID" value="NZ_JAULSC010000025.1"/>
</dbReference>
<evidence type="ECO:0000256" key="13">
    <source>
        <dbReference type="ARBA" id="ARBA00023316"/>
    </source>
</evidence>
<comment type="pathway">
    <text evidence="2">Cell wall biogenesis; peptidoglycan biosynthesis.</text>
</comment>
<evidence type="ECO:0000256" key="12">
    <source>
        <dbReference type="ARBA" id="ARBA00023306"/>
    </source>
</evidence>
<keyword evidence="5" id="KW-0328">Glycosyltransferase</keyword>
<feature type="transmembrane region" description="Helical" evidence="22">
    <location>
        <begin position="172"/>
        <end position="189"/>
    </location>
</feature>
<accession>A0ABT8TUT9</accession>
<evidence type="ECO:0000256" key="15">
    <source>
        <dbReference type="ARBA" id="ARBA00033270"/>
    </source>
</evidence>
<gene>
    <name evidence="23" type="primary">ftsW</name>
    <name evidence="23" type="ORF">QWJ41_18485</name>
</gene>
<dbReference type="EC" id="2.4.99.28" evidence="19"/>
<name>A0ABT8TUT9_9ACTN</name>
<dbReference type="Proteomes" id="UP001168363">
    <property type="component" value="Unassembled WGS sequence"/>
</dbReference>
<evidence type="ECO:0000256" key="9">
    <source>
        <dbReference type="ARBA" id="ARBA00022984"/>
    </source>
</evidence>
<evidence type="ECO:0000256" key="22">
    <source>
        <dbReference type="SAM" id="Phobius"/>
    </source>
</evidence>
<evidence type="ECO:0000256" key="3">
    <source>
        <dbReference type="ARBA" id="ARBA00022475"/>
    </source>
</evidence>
<proteinExistence type="inferred from homology"/>
<evidence type="ECO:0000256" key="19">
    <source>
        <dbReference type="ARBA" id="ARBA00044770"/>
    </source>
</evidence>
<evidence type="ECO:0000313" key="23">
    <source>
        <dbReference type="EMBL" id="MDO3397722.1"/>
    </source>
</evidence>
<feature type="transmembrane region" description="Helical" evidence="22">
    <location>
        <begin position="216"/>
        <end position="234"/>
    </location>
</feature>
<organism evidence="23 24">
    <name type="scientific">Nocardioides cremeus</name>
    <dbReference type="NCBI Taxonomy" id="3058044"/>
    <lineage>
        <taxon>Bacteria</taxon>
        <taxon>Bacillati</taxon>
        <taxon>Actinomycetota</taxon>
        <taxon>Actinomycetes</taxon>
        <taxon>Propionibacteriales</taxon>
        <taxon>Nocardioidaceae</taxon>
        <taxon>Nocardioides</taxon>
    </lineage>
</organism>
<evidence type="ECO:0000256" key="8">
    <source>
        <dbReference type="ARBA" id="ARBA00022960"/>
    </source>
</evidence>
<evidence type="ECO:0000256" key="17">
    <source>
        <dbReference type="ARBA" id="ARBA00041185"/>
    </source>
</evidence>
<feature type="transmembrane region" description="Helical" evidence="22">
    <location>
        <begin position="39"/>
        <end position="60"/>
    </location>
</feature>
<keyword evidence="10 22" id="KW-1133">Transmembrane helix</keyword>
<feature type="transmembrane region" description="Helical" evidence="22">
    <location>
        <begin position="195"/>
        <end position="211"/>
    </location>
</feature>
<dbReference type="PANTHER" id="PTHR30474:SF2">
    <property type="entry name" value="PEPTIDOGLYCAN GLYCOSYLTRANSFERASE FTSW-RELATED"/>
    <property type="match status" value="1"/>
</dbReference>
<comment type="caution">
    <text evidence="23">The sequence shown here is derived from an EMBL/GenBank/DDBJ whole genome shotgun (WGS) entry which is preliminary data.</text>
</comment>
<reference evidence="23" key="1">
    <citation type="submission" date="2023-06" db="EMBL/GenBank/DDBJ databases">
        <title>Genome sequence of Nocardioides sp. SOB44.</title>
        <authorList>
            <person name="Zhang G."/>
        </authorList>
    </citation>
    <scope>NUCLEOTIDE SEQUENCE</scope>
    <source>
        <strain evidence="23">SOB44</strain>
    </source>
</reference>
<keyword evidence="8" id="KW-0133">Cell shape</keyword>
<feature type="transmembrane region" description="Helical" evidence="22">
    <location>
        <begin position="302"/>
        <end position="325"/>
    </location>
</feature>
<dbReference type="PANTHER" id="PTHR30474">
    <property type="entry name" value="CELL CYCLE PROTEIN"/>
    <property type="match status" value="1"/>
</dbReference>
<protein>
    <recommendedName>
        <fullName evidence="17">Probable peptidoglycan glycosyltransferase FtsW</fullName>
        <ecNumber evidence="19">2.4.99.28</ecNumber>
    </recommendedName>
    <alternativeName>
        <fullName evidence="18">Cell division protein FtsW</fullName>
    </alternativeName>
    <alternativeName>
        <fullName evidence="15">Cell wall polymerase</fullName>
    </alternativeName>
    <alternativeName>
        <fullName evidence="14">Peptidoglycan polymerase</fullName>
    </alternativeName>
</protein>
<keyword evidence="9" id="KW-0573">Peptidoglycan synthesis</keyword>
<sequence>MTTTVPDDPDVLGTPRRTSNLRATLSSMREAFDRPLTSYYMLVGASALLLTIGLVMVLSASSVWSFRVFDGDSYAVVRRQLMWLSLGLPAAFIASRMPLRLVRALAYPAYLLSLVLLLATAFVGTSVNGNQNWLGVGSLAIQPSELAKLALVLWAAHIYANKERRLHSLHQLVVPVVPGLLLATLLVVAGRDLGTALVFFAILLGMLWVVGAPARLFWLAISLVSVAAIGLAATDTERVARITNFADPFQDYLDTGWQPAHGLFALSSGGWFGQGIGASQQKWGDLPEAHTDYIFAVLGEELGLVGTLLVVALFLTIAMAALRVARHTQEPFVRYASFGIIVWLVGQMIINVGMVLALLPVIGIPLPLISYGGSSLLPSLVALGLLIGFARSEPEAASALAARRRGRAAGVAAGASHPSHTA</sequence>
<evidence type="ECO:0000256" key="14">
    <source>
        <dbReference type="ARBA" id="ARBA00032370"/>
    </source>
</evidence>
<evidence type="ECO:0000256" key="21">
    <source>
        <dbReference type="ARBA" id="ARBA00049966"/>
    </source>
</evidence>
<evidence type="ECO:0000256" key="20">
    <source>
        <dbReference type="ARBA" id="ARBA00049902"/>
    </source>
</evidence>
<evidence type="ECO:0000256" key="5">
    <source>
        <dbReference type="ARBA" id="ARBA00022676"/>
    </source>
</evidence>
<feature type="transmembrane region" description="Helical" evidence="22">
    <location>
        <begin position="109"/>
        <end position="127"/>
    </location>
</feature>
<evidence type="ECO:0000256" key="4">
    <source>
        <dbReference type="ARBA" id="ARBA00022618"/>
    </source>
</evidence>
<comment type="subcellular location">
    <subcellularLocation>
        <location evidence="1">Cell membrane</location>
        <topology evidence="1">Multi-pass membrane protein</topology>
    </subcellularLocation>
</comment>
<evidence type="ECO:0000256" key="11">
    <source>
        <dbReference type="ARBA" id="ARBA00023136"/>
    </source>
</evidence>
<keyword evidence="4" id="KW-0132">Cell division</keyword>
<evidence type="ECO:0000256" key="2">
    <source>
        <dbReference type="ARBA" id="ARBA00004752"/>
    </source>
</evidence>
<keyword evidence="12" id="KW-0131">Cell cycle</keyword>
<evidence type="ECO:0000313" key="24">
    <source>
        <dbReference type="Proteomes" id="UP001168363"/>
    </source>
</evidence>
<evidence type="ECO:0000256" key="18">
    <source>
        <dbReference type="ARBA" id="ARBA00041418"/>
    </source>
</evidence>
<evidence type="ECO:0000256" key="10">
    <source>
        <dbReference type="ARBA" id="ARBA00022989"/>
    </source>
</evidence>
<keyword evidence="24" id="KW-1185">Reference proteome</keyword>
<evidence type="ECO:0000256" key="1">
    <source>
        <dbReference type="ARBA" id="ARBA00004651"/>
    </source>
</evidence>